<keyword evidence="2" id="KW-1003">Cell membrane</keyword>
<evidence type="ECO:0000256" key="3">
    <source>
        <dbReference type="ARBA" id="ARBA00022692"/>
    </source>
</evidence>
<evidence type="ECO:0000256" key="6">
    <source>
        <dbReference type="SAM" id="Phobius"/>
    </source>
</evidence>
<evidence type="ECO:0000256" key="1">
    <source>
        <dbReference type="ARBA" id="ARBA00004651"/>
    </source>
</evidence>
<accession>A0A940NP04</accession>
<organism evidence="7 8">
    <name type="scientific">Gottfriedia endophytica</name>
    <dbReference type="NCBI Taxonomy" id="2820819"/>
    <lineage>
        <taxon>Bacteria</taxon>
        <taxon>Bacillati</taxon>
        <taxon>Bacillota</taxon>
        <taxon>Bacilli</taxon>
        <taxon>Bacillales</taxon>
        <taxon>Bacillaceae</taxon>
        <taxon>Gottfriedia</taxon>
    </lineage>
</organism>
<feature type="transmembrane region" description="Helical" evidence="6">
    <location>
        <begin position="439"/>
        <end position="459"/>
    </location>
</feature>
<evidence type="ECO:0000256" key="5">
    <source>
        <dbReference type="ARBA" id="ARBA00023136"/>
    </source>
</evidence>
<feature type="transmembrane region" description="Helical" evidence="6">
    <location>
        <begin position="136"/>
        <end position="159"/>
    </location>
</feature>
<sequence length="466" mass="50817">MKEQKWGLLLLTAFVVGNMVGGGIFQLPATLAQVASPFGIIASWGITGIGVFFLAIVFGRLAILKPELSNGPQDYAAALFNKPRAKHIAGYSMVWGYWAANWPSSAAVIISFSGYLSTFFPVLKSNRILFTLGNFSIIEGNLITFLVSSALLWGIQLILQLNYKDAGKINLLPTIMKVLGFVLFMIVALSAFQSSHFTPFSYPVVAPNGVKHGILGQMNSGAISTLWAFIGIESAIMLYNRAKSGKDVERATILGLVVALVIYIGITILTIGALPMKDLMHSTSPLVDAFDRAIGGGNGSYILAFIACLALLGSVVGWVIVTTEVPFIAAQKGYMPEYFAKTTPNGCPVRSLTLTNLFTQIFLFSILSKTLNQAFMFGIEVSTLAYLVPYLISSLFLLKIAYTREIFKNEQTGRNMTIFISICAFLYSCWVVITGTAQLVTFFLGIGLFLFGFVLYPFFHRSTKIS</sequence>
<comment type="caution">
    <text evidence="7">The sequence shown here is derived from an EMBL/GenBank/DDBJ whole genome shotgun (WGS) entry which is preliminary data.</text>
</comment>
<dbReference type="InterPro" id="IPR050367">
    <property type="entry name" value="APC_superfamily"/>
</dbReference>
<feature type="transmembrane region" description="Helical" evidence="6">
    <location>
        <begin position="94"/>
        <end position="116"/>
    </location>
</feature>
<feature type="transmembrane region" description="Helical" evidence="6">
    <location>
        <begin position="301"/>
        <end position="330"/>
    </location>
</feature>
<dbReference type="Proteomes" id="UP000682134">
    <property type="component" value="Unassembled WGS sequence"/>
</dbReference>
<dbReference type="GO" id="GO:0022857">
    <property type="term" value="F:transmembrane transporter activity"/>
    <property type="evidence" value="ECO:0007669"/>
    <property type="project" value="InterPro"/>
</dbReference>
<dbReference type="PANTHER" id="PTHR42770:SF14">
    <property type="entry name" value="ARGININE_ORNITHINE ANTIPORTER-RELATED"/>
    <property type="match status" value="1"/>
</dbReference>
<protein>
    <submittedName>
        <fullName evidence="7">Amino acid permease</fullName>
    </submittedName>
</protein>
<feature type="transmembrane region" description="Helical" evidence="6">
    <location>
        <begin position="221"/>
        <end position="239"/>
    </location>
</feature>
<name>A0A940NP04_9BACI</name>
<dbReference type="AlphaFoldDB" id="A0A940NP04"/>
<proteinExistence type="predicted"/>
<evidence type="ECO:0000256" key="4">
    <source>
        <dbReference type="ARBA" id="ARBA00022989"/>
    </source>
</evidence>
<evidence type="ECO:0000313" key="7">
    <source>
        <dbReference type="EMBL" id="MBP0724312.1"/>
    </source>
</evidence>
<feature type="transmembrane region" description="Helical" evidence="6">
    <location>
        <begin position="414"/>
        <end position="433"/>
    </location>
</feature>
<gene>
    <name evidence="7" type="ORF">J5Y03_03820</name>
</gene>
<dbReference type="PIRSF" id="PIRSF006060">
    <property type="entry name" value="AA_transporter"/>
    <property type="match status" value="1"/>
</dbReference>
<feature type="transmembrane region" description="Helical" evidence="6">
    <location>
        <begin position="383"/>
        <end position="402"/>
    </location>
</feature>
<dbReference type="InterPro" id="IPR002293">
    <property type="entry name" value="AA/rel_permease1"/>
</dbReference>
<keyword evidence="3 6" id="KW-0812">Transmembrane</keyword>
<keyword evidence="4 6" id="KW-1133">Transmembrane helix</keyword>
<feature type="transmembrane region" description="Helical" evidence="6">
    <location>
        <begin position="38"/>
        <end position="63"/>
    </location>
</feature>
<feature type="transmembrane region" description="Helical" evidence="6">
    <location>
        <begin position="351"/>
        <end position="371"/>
    </location>
</feature>
<keyword evidence="5 6" id="KW-0472">Membrane</keyword>
<reference evidence="7" key="1">
    <citation type="submission" date="2021-04" db="EMBL/GenBank/DDBJ databases">
        <title>Genome seq and assembly of Bacillus sp.</title>
        <authorList>
            <person name="Chhetri G."/>
        </authorList>
    </citation>
    <scope>NUCLEOTIDE SEQUENCE</scope>
    <source>
        <strain evidence="7">RG28</strain>
    </source>
</reference>
<evidence type="ECO:0000256" key="2">
    <source>
        <dbReference type="ARBA" id="ARBA00022475"/>
    </source>
</evidence>
<dbReference type="EMBL" id="JAGIYQ010000002">
    <property type="protein sequence ID" value="MBP0724312.1"/>
    <property type="molecule type" value="Genomic_DNA"/>
</dbReference>
<dbReference type="Pfam" id="PF13520">
    <property type="entry name" value="AA_permease_2"/>
    <property type="match status" value="1"/>
</dbReference>
<dbReference type="RefSeq" id="WP_209402704.1">
    <property type="nucleotide sequence ID" value="NZ_JAGIYQ010000002.1"/>
</dbReference>
<feature type="transmembrane region" description="Helical" evidence="6">
    <location>
        <begin position="171"/>
        <end position="192"/>
    </location>
</feature>
<keyword evidence="8" id="KW-1185">Reference proteome</keyword>
<comment type="subcellular location">
    <subcellularLocation>
        <location evidence="1">Cell membrane</location>
        <topology evidence="1">Multi-pass membrane protein</topology>
    </subcellularLocation>
</comment>
<dbReference type="PANTHER" id="PTHR42770">
    <property type="entry name" value="AMINO ACID TRANSPORTER-RELATED"/>
    <property type="match status" value="1"/>
</dbReference>
<evidence type="ECO:0000313" key="8">
    <source>
        <dbReference type="Proteomes" id="UP000682134"/>
    </source>
</evidence>
<dbReference type="Gene3D" id="1.20.1740.10">
    <property type="entry name" value="Amino acid/polyamine transporter I"/>
    <property type="match status" value="1"/>
</dbReference>
<dbReference type="GO" id="GO:0005886">
    <property type="term" value="C:plasma membrane"/>
    <property type="evidence" value="ECO:0007669"/>
    <property type="project" value="UniProtKB-SubCell"/>
</dbReference>
<feature type="transmembrane region" description="Helical" evidence="6">
    <location>
        <begin position="251"/>
        <end position="274"/>
    </location>
</feature>